<protein>
    <submittedName>
        <fullName evidence="2">Uncharacterized protein</fullName>
    </submittedName>
</protein>
<feature type="compositionally biased region" description="Basic and acidic residues" evidence="1">
    <location>
        <begin position="35"/>
        <end position="51"/>
    </location>
</feature>
<gene>
    <name evidence="2" type="ORF">N0V83_004915</name>
</gene>
<evidence type="ECO:0000256" key="1">
    <source>
        <dbReference type="SAM" id="MobiDB-lite"/>
    </source>
</evidence>
<dbReference type="EMBL" id="JAPEUY010000008">
    <property type="protein sequence ID" value="KAJ4370397.1"/>
    <property type="molecule type" value="Genomic_DNA"/>
</dbReference>
<comment type="caution">
    <text evidence="2">The sequence shown here is derived from an EMBL/GenBank/DDBJ whole genome shotgun (WGS) entry which is preliminary data.</text>
</comment>
<sequence length="116" mass="12728">MRGYTKAADEDVKTTKVLDISKELYGLLAQPREGLSYDRPRKERNGARQRQEFGGAEIARQEGAALVARRLLQSHPDVTLCLPIRFNLPHCFISAGGATGSGNSPFPTVLRALGYL</sequence>
<proteinExistence type="predicted"/>
<feature type="region of interest" description="Disordered" evidence="1">
    <location>
        <begin position="35"/>
        <end position="56"/>
    </location>
</feature>
<dbReference type="AlphaFoldDB" id="A0A9W8Y8S6"/>
<name>A0A9W8Y8S6_9PLEO</name>
<keyword evidence="3" id="KW-1185">Reference proteome</keyword>
<dbReference type="Proteomes" id="UP001140560">
    <property type="component" value="Unassembled WGS sequence"/>
</dbReference>
<dbReference type="OrthoDB" id="10633325at2759"/>
<organism evidence="2 3">
    <name type="scientific">Neocucurbitaria cava</name>
    <dbReference type="NCBI Taxonomy" id="798079"/>
    <lineage>
        <taxon>Eukaryota</taxon>
        <taxon>Fungi</taxon>
        <taxon>Dikarya</taxon>
        <taxon>Ascomycota</taxon>
        <taxon>Pezizomycotina</taxon>
        <taxon>Dothideomycetes</taxon>
        <taxon>Pleosporomycetidae</taxon>
        <taxon>Pleosporales</taxon>
        <taxon>Pleosporineae</taxon>
        <taxon>Cucurbitariaceae</taxon>
        <taxon>Neocucurbitaria</taxon>
    </lineage>
</organism>
<reference evidence="2" key="1">
    <citation type="submission" date="2022-10" db="EMBL/GenBank/DDBJ databases">
        <title>Tapping the CABI collections for fungal endophytes: first genome assemblies for Collariella, Neodidymelliopsis, Ascochyta clinopodiicola, Didymella pomorum, Didymosphaeria variabile, Neocosmospora piperis and Neocucurbitaria cava.</title>
        <authorList>
            <person name="Hill R."/>
        </authorList>
    </citation>
    <scope>NUCLEOTIDE SEQUENCE</scope>
    <source>
        <strain evidence="2">IMI 356814</strain>
    </source>
</reference>
<evidence type="ECO:0000313" key="3">
    <source>
        <dbReference type="Proteomes" id="UP001140560"/>
    </source>
</evidence>
<accession>A0A9W8Y8S6</accession>
<evidence type="ECO:0000313" key="2">
    <source>
        <dbReference type="EMBL" id="KAJ4370397.1"/>
    </source>
</evidence>